<dbReference type="Pfam" id="PF03372">
    <property type="entry name" value="Exo_endo_phos"/>
    <property type="match status" value="1"/>
</dbReference>
<dbReference type="Gene3D" id="3.60.10.10">
    <property type="entry name" value="Endonuclease/exonuclease/phosphatase"/>
    <property type="match status" value="1"/>
</dbReference>
<dbReference type="SUPFAM" id="SSF56219">
    <property type="entry name" value="DNase I-like"/>
    <property type="match status" value="1"/>
</dbReference>
<feature type="domain" description="Endonuclease/exonuclease/phosphatase" evidence="1">
    <location>
        <begin position="11"/>
        <end position="103"/>
    </location>
</feature>
<protein>
    <recommendedName>
        <fullName evidence="1">Endonuclease/exonuclease/phosphatase domain-containing protein</fullName>
    </recommendedName>
</protein>
<dbReference type="InterPro" id="IPR036691">
    <property type="entry name" value="Endo/exonu/phosph_ase_sf"/>
</dbReference>
<gene>
    <name evidence="2" type="ORF">AAFF_G00409930</name>
</gene>
<proteinExistence type="predicted"/>
<name>A0AAD7WJU8_9TELE</name>
<organism evidence="2 3">
    <name type="scientific">Aldrovandia affinis</name>
    <dbReference type="NCBI Taxonomy" id="143900"/>
    <lineage>
        <taxon>Eukaryota</taxon>
        <taxon>Metazoa</taxon>
        <taxon>Chordata</taxon>
        <taxon>Craniata</taxon>
        <taxon>Vertebrata</taxon>
        <taxon>Euteleostomi</taxon>
        <taxon>Actinopterygii</taxon>
        <taxon>Neopterygii</taxon>
        <taxon>Teleostei</taxon>
        <taxon>Notacanthiformes</taxon>
        <taxon>Halosauridae</taxon>
        <taxon>Aldrovandia</taxon>
    </lineage>
</organism>
<reference evidence="2" key="1">
    <citation type="journal article" date="2023" name="Science">
        <title>Genome structures resolve the early diversification of teleost fishes.</title>
        <authorList>
            <person name="Parey E."/>
            <person name="Louis A."/>
            <person name="Montfort J."/>
            <person name="Bouchez O."/>
            <person name="Roques C."/>
            <person name="Iampietro C."/>
            <person name="Lluch J."/>
            <person name="Castinel A."/>
            <person name="Donnadieu C."/>
            <person name="Desvignes T."/>
            <person name="Floi Bucao C."/>
            <person name="Jouanno E."/>
            <person name="Wen M."/>
            <person name="Mejri S."/>
            <person name="Dirks R."/>
            <person name="Jansen H."/>
            <person name="Henkel C."/>
            <person name="Chen W.J."/>
            <person name="Zahm M."/>
            <person name="Cabau C."/>
            <person name="Klopp C."/>
            <person name="Thompson A.W."/>
            <person name="Robinson-Rechavi M."/>
            <person name="Braasch I."/>
            <person name="Lecointre G."/>
            <person name="Bobe J."/>
            <person name="Postlethwait J.H."/>
            <person name="Berthelot C."/>
            <person name="Roest Crollius H."/>
            <person name="Guiguen Y."/>
        </authorList>
    </citation>
    <scope>NUCLEOTIDE SEQUENCE</scope>
    <source>
        <strain evidence="2">NC1722</strain>
    </source>
</reference>
<evidence type="ECO:0000259" key="1">
    <source>
        <dbReference type="Pfam" id="PF03372"/>
    </source>
</evidence>
<dbReference type="AlphaFoldDB" id="A0AAD7WJU8"/>
<accession>A0AAD7WJU8</accession>
<evidence type="ECO:0000313" key="3">
    <source>
        <dbReference type="Proteomes" id="UP001221898"/>
    </source>
</evidence>
<keyword evidence="3" id="KW-1185">Reference proteome</keyword>
<dbReference type="EMBL" id="JAINUG010000082">
    <property type="protein sequence ID" value="KAJ8399582.1"/>
    <property type="molecule type" value="Genomic_DNA"/>
</dbReference>
<evidence type="ECO:0000313" key="2">
    <source>
        <dbReference type="EMBL" id="KAJ8399582.1"/>
    </source>
</evidence>
<dbReference type="GO" id="GO:0003824">
    <property type="term" value="F:catalytic activity"/>
    <property type="evidence" value="ECO:0007669"/>
    <property type="project" value="InterPro"/>
</dbReference>
<dbReference type="Proteomes" id="UP001221898">
    <property type="component" value="Unassembled WGS sequence"/>
</dbReference>
<sequence length="299" mass="31681">MRRTRLLSHRGHRLEVFQDLPSCLSTMRSLILGGDFNVCLDGRDGVGEGSIDYSARALAEVMKDFSLVDTVRALHPSDAGFTWHNYRGAASRLDYIFVGRGISGRQGAAQGAAGGEGKGTYSCVQVNGFLSGAVEQAGGVWQGCPLVDPGVDGVRFPGAAGEVLKIQQYADDTTLFVSSVRSMGCIWALTNVFGPETVCCVRGRTKNLGRLVLRPQKRGSELGGPSGPSAQQTGCVVTPAAVTDGKGGGGSCQACPNESGVFRFLWCGRYEYMMYAPVAGWGCPEGTAEAGRALRQLRQ</sequence>
<comment type="caution">
    <text evidence="2">The sequence shown here is derived from an EMBL/GenBank/DDBJ whole genome shotgun (WGS) entry which is preliminary data.</text>
</comment>
<dbReference type="InterPro" id="IPR005135">
    <property type="entry name" value="Endo/exonuclease/phosphatase"/>
</dbReference>